<dbReference type="PANTHER" id="PTHR44379:SF8">
    <property type="entry name" value="XANTHINE DEHYDROGENASE IRON-SULFUR-BINDING SUBUNIT XDHC-RELATED"/>
    <property type="match status" value="1"/>
</dbReference>
<dbReference type="PROSITE" id="PS51085">
    <property type="entry name" value="2FE2S_FER_2"/>
    <property type="match status" value="1"/>
</dbReference>
<dbReference type="GO" id="GO:0046872">
    <property type="term" value="F:metal ion binding"/>
    <property type="evidence" value="ECO:0007669"/>
    <property type="project" value="UniProtKB-KW"/>
</dbReference>
<dbReference type="Pfam" id="PF01799">
    <property type="entry name" value="Fer2_2"/>
    <property type="match status" value="1"/>
</dbReference>
<feature type="domain" description="2Fe-2S ferredoxin-type" evidence="6">
    <location>
        <begin position="1"/>
        <end position="77"/>
    </location>
</feature>
<protein>
    <submittedName>
        <fullName evidence="7">(2Fe-2S)-binding protein</fullName>
    </submittedName>
</protein>
<name>A0A372MGU2_9SPIR</name>
<dbReference type="InterPro" id="IPR006058">
    <property type="entry name" value="2Fe2S_fd_BS"/>
</dbReference>
<dbReference type="FunFam" id="3.10.20.30:FF:000020">
    <property type="entry name" value="Xanthine dehydrogenase iron-sulfur subunit"/>
    <property type="match status" value="1"/>
</dbReference>
<evidence type="ECO:0000256" key="2">
    <source>
        <dbReference type="ARBA" id="ARBA00022723"/>
    </source>
</evidence>
<reference evidence="8" key="1">
    <citation type="submission" date="2018-08" db="EMBL/GenBank/DDBJ databases">
        <authorList>
            <person name="Grouzdev D.S."/>
            <person name="Krutkina M.S."/>
        </authorList>
    </citation>
    <scope>NUCLEOTIDE SEQUENCE [LARGE SCALE GENOMIC DNA]</scope>
    <source>
        <strain evidence="8">4-11</strain>
    </source>
</reference>
<comment type="caution">
    <text evidence="7">The sequence shown here is derived from an EMBL/GenBank/DDBJ whole genome shotgun (WGS) entry which is preliminary data.</text>
</comment>
<organism evidence="7 8">
    <name type="scientific">Sphaerochaeta halotolerans</name>
    <dbReference type="NCBI Taxonomy" id="2293840"/>
    <lineage>
        <taxon>Bacteria</taxon>
        <taxon>Pseudomonadati</taxon>
        <taxon>Spirochaetota</taxon>
        <taxon>Spirochaetia</taxon>
        <taxon>Spirochaetales</taxon>
        <taxon>Sphaerochaetaceae</taxon>
        <taxon>Sphaerochaeta</taxon>
    </lineage>
</organism>
<evidence type="ECO:0000313" key="7">
    <source>
        <dbReference type="EMBL" id="RFU94995.1"/>
    </source>
</evidence>
<evidence type="ECO:0000256" key="5">
    <source>
        <dbReference type="ARBA" id="ARBA00023014"/>
    </source>
</evidence>
<gene>
    <name evidence="7" type="ORF">DYP60_07170</name>
</gene>
<dbReference type="PROSITE" id="PS00197">
    <property type="entry name" value="2FE2S_FER_1"/>
    <property type="match status" value="1"/>
</dbReference>
<keyword evidence="4" id="KW-0408">Iron</keyword>
<proteinExistence type="predicted"/>
<evidence type="ECO:0000313" key="8">
    <source>
        <dbReference type="Proteomes" id="UP000264002"/>
    </source>
</evidence>
<evidence type="ECO:0000259" key="6">
    <source>
        <dbReference type="PROSITE" id="PS51085"/>
    </source>
</evidence>
<dbReference type="GO" id="GO:0051537">
    <property type="term" value="F:2 iron, 2 sulfur cluster binding"/>
    <property type="evidence" value="ECO:0007669"/>
    <property type="project" value="UniProtKB-KW"/>
</dbReference>
<dbReference type="SUPFAM" id="SSF47741">
    <property type="entry name" value="CO dehydrogenase ISP C-domain like"/>
    <property type="match status" value="1"/>
</dbReference>
<dbReference type="Gene3D" id="1.10.150.120">
    <property type="entry name" value="[2Fe-2S]-binding domain"/>
    <property type="match status" value="1"/>
</dbReference>
<dbReference type="AlphaFoldDB" id="A0A372MGU2"/>
<evidence type="ECO:0000256" key="1">
    <source>
        <dbReference type="ARBA" id="ARBA00022714"/>
    </source>
</evidence>
<dbReference type="Proteomes" id="UP000264002">
    <property type="component" value="Unassembled WGS sequence"/>
</dbReference>
<dbReference type="InterPro" id="IPR036884">
    <property type="entry name" value="2Fe-2S-bd_dom_sf"/>
</dbReference>
<keyword evidence="1" id="KW-0001">2Fe-2S</keyword>
<dbReference type="InterPro" id="IPR002888">
    <property type="entry name" value="2Fe-2S-bd"/>
</dbReference>
<accession>A0A372MGU2</accession>
<evidence type="ECO:0000256" key="4">
    <source>
        <dbReference type="ARBA" id="ARBA00023004"/>
    </source>
</evidence>
<dbReference type="InterPro" id="IPR051452">
    <property type="entry name" value="Diverse_Oxidoreductases"/>
</dbReference>
<dbReference type="PANTHER" id="PTHR44379">
    <property type="entry name" value="OXIDOREDUCTASE WITH IRON-SULFUR SUBUNIT"/>
    <property type="match status" value="1"/>
</dbReference>
<dbReference type="GO" id="GO:0016491">
    <property type="term" value="F:oxidoreductase activity"/>
    <property type="evidence" value="ECO:0007669"/>
    <property type="project" value="UniProtKB-KW"/>
</dbReference>
<dbReference type="InterPro" id="IPR036010">
    <property type="entry name" value="2Fe-2S_ferredoxin-like_sf"/>
</dbReference>
<dbReference type="InterPro" id="IPR001041">
    <property type="entry name" value="2Fe-2S_ferredoxin-type"/>
</dbReference>
<dbReference type="SUPFAM" id="SSF54292">
    <property type="entry name" value="2Fe-2S ferredoxin-like"/>
    <property type="match status" value="1"/>
</dbReference>
<keyword evidence="3" id="KW-0560">Oxidoreductase</keyword>
<dbReference type="Gene3D" id="3.10.20.30">
    <property type="match status" value="1"/>
</dbReference>
<keyword evidence="8" id="KW-1185">Reference proteome</keyword>
<reference evidence="7 8" key="2">
    <citation type="submission" date="2018-09" db="EMBL/GenBank/DDBJ databases">
        <title>Genome of Sphaerochaeta halotolerans strain 4-11.</title>
        <authorList>
            <person name="Nazina T.N."/>
            <person name="Sokolova D.S."/>
        </authorList>
    </citation>
    <scope>NUCLEOTIDE SEQUENCE [LARGE SCALE GENOMIC DNA]</scope>
    <source>
        <strain evidence="7 8">4-11</strain>
    </source>
</reference>
<sequence length="164" mass="17938">MKIQVTVNGIAYEKDVAEHRTLLHFLRDDLGLTGTKEGCGAGECGACTVYFNGKTVNSCMVLAVEANGGTIETIEGEAQDGVLSRLQDAFDRHHAVQCGFCTAGMIMSARELIHHTPHPTVKEIQDGLEGNFCRCTGYEQIIEAILDATGGYREKEELVYVREQ</sequence>
<dbReference type="FunFam" id="1.10.150.120:FF:000003">
    <property type="entry name" value="Carbon monoxide dehydrogenase, small subunit"/>
    <property type="match status" value="1"/>
</dbReference>
<dbReference type="InterPro" id="IPR012675">
    <property type="entry name" value="Beta-grasp_dom_sf"/>
</dbReference>
<evidence type="ECO:0000256" key="3">
    <source>
        <dbReference type="ARBA" id="ARBA00023002"/>
    </source>
</evidence>
<dbReference type="Pfam" id="PF00111">
    <property type="entry name" value="Fer2"/>
    <property type="match status" value="1"/>
</dbReference>
<dbReference type="RefSeq" id="WP_117330232.1">
    <property type="nucleotide sequence ID" value="NZ_QUWK01000006.1"/>
</dbReference>
<keyword evidence="2" id="KW-0479">Metal-binding</keyword>
<dbReference type="CDD" id="cd00207">
    <property type="entry name" value="fer2"/>
    <property type="match status" value="1"/>
</dbReference>
<dbReference type="EMBL" id="QUWK01000006">
    <property type="protein sequence ID" value="RFU94995.1"/>
    <property type="molecule type" value="Genomic_DNA"/>
</dbReference>
<keyword evidence="5" id="KW-0411">Iron-sulfur</keyword>